<comment type="caution">
    <text evidence="2">The sequence shown here is derived from an EMBL/GenBank/DDBJ whole genome shotgun (WGS) entry which is preliminary data.</text>
</comment>
<sequence>METGLASITRALPRKHVQWARQIQRRAVLAVLSILAVLATFGLIKPLAAAQPRVSAPIDQPVSLEITSIGTTSLSDQEGQTASPARRRSPQPSAVTRGDDQLESVVLAGFREPVEFMARGEWPLHAVPYVLVRQQNGQYWIVQSDASRVGSTGVFLADVEFGKSGDLGQRFEVRAILAKGHLPRGELLTSTLNRTLLSTSRSMIVQRRQAPIIAIARVGKTDLYGNVLAPVKLQTPVEIRAEGALPPSHAIGLAVQPVEPAWTDRRWVMIDVLRSGSGSIVGHFGMEAMHDQYKFVLTAFVAPLKQFPPQGQSTGITAAEWIKYSQWFLAEATPVRVIRWEGAFKILSVGRVPIPDEFRATVRCAERCEVRGAVPGPLKVGEKIWLLAYPNQGEPWVAAWTAHLDEGGRWNLGLADFAPGASLDSFEVLAVISTENPAKRAPLSLIGWLQDQAQRTSPVTVATRQLLTGSATRQRTRDK</sequence>
<gene>
    <name evidence="2" type="ORF">DVS81_02810</name>
</gene>
<proteinExistence type="predicted"/>
<evidence type="ECO:0000313" key="3">
    <source>
        <dbReference type="Proteomes" id="UP000253831"/>
    </source>
</evidence>
<name>A0A369XXU1_9PROT</name>
<dbReference type="AlphaFoldDB" id="A0A369XXU1"/>
<organism evidence="2 3">
    <name type="scientific">Candidatus Accumulibacter meliphilus</name>
    <dbReference type="NCBI Taxonomy" id="2211374"/>
    <lineage>
        <taxon>Bacteria</taxon>
        <taxon>Pseudomonadati</taxon>
        <taxon>Pseudomonadota</taxon>
        <taxon>Betaproteobacteria</taxon>
        <taxon>Candidatus Accumulibacter</taxon>
    </lineage>
</organism>
<feature type="region of interest" description="Disordered" evidence="1">
    <location>
        <begin position="69"/>
        <end position="98"/>
    </location>
</feature>
<protein>
    <submittedName>
        <fullName evidence="2">Uncharacterized protein</fullName>
    </submittedName>
</protein>
<evidence type="ECO:0000313" key="2">
    <source>
        <dbReference type="EMBL" id="RDE52178.1"/>
    </source>
</evidence>
<dbReference type="Proteomes" id="UP000253831">
    <property type="component" value="Unassembled WGS sequence"/>
</dbReference>
<feature type="compositionally biased region" description="Polar residues" evidence="1">
    <location>
        <begin position="69"/>
        <end position="83"/>
    </location>
</feature>
<dbReference type="EMBL" id="QPGA01000002">
    <property type="protein sequence ID" value="RDE52178.1"/>
    <property type="molecule type" value="Genomic_DNA"/>
</dbReference>
<accession>A0A369XXU1</accession>
<reference evidence="2 3" key="1">
    <citation type="submission" date="2018-05" db="EMBL/GenBank/DDBJ databases">
        <title>Integrated omic analyses show evidence that a Ca. Accumulibacter phosphatis strain performs denitrification under micro-aerobic conditions.</title>
        <authorList>
            <person name="Camejo P.Y."/>
            <person name="Katherine M.D."/>
            <person name="Daniel N.R."/>
        </authorList>
    </citation>
    <scope>NUCLEOTIDE SEQUENCE [LARGE SCALE GENOMIC DNA]</scope>
    <source>
        <strain evidence="2">UW-LDO-IC</strain>
    </source>
</reference>
<evidence type="ECO:0000256" key="1">
    <source>
        <dbReference type="SAM" id="MobiDB-lite"/>
    </source>
</evidence>